<name>A0ABU2NF60_9PSEU</name>
<dbReference type="Gene3D" id="3.10.620.30">
    <property type="match status" value="1"/>
</dbReference>
<dbReference type="EMBL" id="JAVREJ010000019">
    <property type="protein sequence ID" value="MDT0352519.1"/>
    <property type="molecule type" value="Genomic_DNA"/>
</dbReference>
<dbReference type="SUPFAM" id="SSF54001">
    <property type="entry name" value="Cysteine proteinases"/>
    <property type="match status" value="1"/>
</dbReference>
<evidence type="ECO:0000313" key="1">
    <source>
        <dbReference type="EMBL" id="MDT0352519.1"/>
    </source>
</evidence>
<proteinExistence type="predicted"/>
<dbReference type="InterPro" id="IPR038765">
    <property type="entry name" value="Papain-like_cys_pep_sf"/>
</dbReference>
<evidence type="ECO:0008006" key="3">
    <source>
        <dbReference type="Google" id="ProtNLM"/>
    </source>
</evidence>
<gene>
    <name evidence="1" type="ORF">RM445_23615</name>
</gene>
<accession>A0ABU2NF60</accession>
<organism evidence="1 2">
    <name type="scientific">Pseudonocardia charpentierae</name>
    <dbReference type="NCBI Taxonomy" id="3075545"/>
    <lineage>
        <taxon>Bacteria</taxon>
        <taxon>Bacillati</taxon>
        <taxon>Actinomycetota</taxon>
        <taxon>Actinomycetes</taxon>
        <taxon>Pseudonocardiales</taxon>
        <taxon>Pseudonocardiaceae</taxon>
        <taxon>Pseudonocardia</taxon>
    </lineage>
</organism>
<evidence type="ECO:0000313" key="2">
    <source>
        <dbReference type="Proteomes" id="UP001183202"/>
    </source>
</evidence>
<sequence>MLDELTGDGHGLAEARPPDQRLACRCRNFTLLLLGPLRAKGIPARARYGFAAYVNAGHYEDHIVCEYWNASEERWQLVDAQLDEVWCQRLGIGFDVLDVPRDQFLAALNKTEMLSWDVWGAQPGPDQQLDADRLAFFDPARAVDP</sequence>
<protein>
    <recommendedName>
        <fullName evidence="3">Transglutaminase-like superfamily protein</fullName>
    </recommendedName>
</protein>
<dbReference type="RefSeq" id="WP_311559027.1">
    <property type="nucleotide sequence ID" value="NZ_JAVREJ010000019.1"/>
</dbReference>
<keyword evidence="2" id="KW-1185">Reference proteome</keyword>
<dbReference type="Proteomes" id="UP001183202">
    <property type="component" value="Unassembled WGS sequence"/>
</dbReference>
<comment type="caution">
    <text evidence="1">The sequence shown here is derived from an EMBL/GenBank/DDBJ whole genome shotgun (WGS) entry which is preliminary data.</text>
</comment>
<reference evidence="2" key="1">
    <citation type="submission" date="2023-07" db="EMBL/GenBank/DDBJ databases">
        <title>30 novel species of actinomycetes from the DSMZ collection.</title>
        <authorList>
            <person name="Nouioui I."/>
        </authorList>
    </citation>
    <scope>NUCLEOTIDE SEQUENCE [LARGE SCALE GENOMIC DNA]</scope>
    <source>
        <strain evidence="2">DSM 45834</strain>
    </source>
</reference>